<keyword evidence="3" id="KW-1185">Reference proteome</keyword>
<dbReference type="AlphaFoldDB" id="A0A836GP77"/>
<evidence type="ECO:0000313" key="3">
    <source>
        <dbReference type="Proteomes" id="UP000673552"/>
    </source>
</evidence>
<dbReference type="KEGG" id="lmat:92516119"/>
<name>A0A836GP77_9TRYP</name>
<dbReference type="Proteomes" id="UP000673552">
    <property type="component" value="Unassembled WGS sequence"/>
</dbReference>
<reference evidence="3" key="2">
    <citation type="journal article" date="2021" name="Sci. Data">
        <title>Chromosome-scale genome sequencing, assembly and annotation of six genomes from subfamily Leishmaniinae.</title>
        <authorList>
            <person name="Almutairi H."/>
            <person name="Urbaniak M.D."/>
            <person name="Bates M.D."/>
            <person name="Jariyapan N."/>
            <person name="Kwakye-Nuako G."/>
            <person name="Thomaz Soccol V."/>
            <person name="Al-Salem W.S."/>
            <person name="Dillon R.J."/>
            <person name="Bates P.A."/>
            <person name="Gatherer D."/>
        </authorList>
    </citation>
    <scope>NUCLEOTIDE SEQUENCE [LARGE SCALE GENOMIC DNA]</scope>
</reference>
<organism evidence="2 3">
    <name type="scientific">Leishmania martiniquensis</name>
    <dbReference type="NCBI Taxonomy" id="1580590"/>
    <lineage>
        <taxon>Eukaryota</taxon>
        <taxon>Discoba</taxon>
        <taxon>Euglenozoa</taxon>
        <taxon>Kinetoplastea</taxon>
        <taxon>Metakinetoplastina</taxon>
        <taxon>Trypanosomatida</taxon>
        <taxon>Trypanosomatidae</taxon>
        <taxon>Leishmaniinae</taxon>
        <taxon>Leishmania</taxon>
    </lineage>
</organism>
<dbReference type="EMBL" id="JAFEUZ010000023">
    <property type="protein sequence ID" value="KAG5478771.1"/>
    <property type="molecule type" value="Genomic_DNA"/>
</dbReference>
<proteinExistence type="predicted"/>
<gene>
    <name evidence="2" type="ORF">LSCM1_06175</name>
</gene>
<keyword evidence="1" id="KW-0732">Signal</keyword>
<protein>
    <submittedName>
        <fullName evidence="2">Uncharacterized protein</fullName>
    </submittedName>
</protein>
<feature type="chain" id="PRO_5032896172" evidence="1">
    <location>
        <begin position="38"/>
        <end position="169"/>
    </location>
</feature>
<evidence type="ECO:0000313" key="2">
    <source>
        <dbReference type="EMBL" id="KAG5478771.1"/>
    </source>
</evidence>
<sequence length="169" mass="19014">MARAFGRSMPRRTLLAGVVPALLLLCFLCGAALDTAAYEEGPRMSPVLQCSEDFSLVCTGSTSARGLWGCMMRNIDQIRNEMCKDYVIGFRACISDAEKRSSCVFPAADYATSVRRCLRTIPEEKISEACRSSRFYYPIAEVRAAKRRYWDSTRAREGAERERTDVRTP</sequence>
<evidence type="ECO:0000256" key="1">
    <source>
        <dbReference type="SAM" id="SignalP"/>
    </source>
</evidence>
<dbReference type="GeneID" id="92516119"/>
<dbReference type="OrthoDB" id="257475at2759"/>
<dbReference type="RefSeq" id="XP_067178712.1">
    <property type="nucleotide sequence ID" value="XM_067323607.1"/>
</dbReference>
<feature type="signal peptide" evidence="1">
    <location>
        <begin position="1"/>
        <end position="37"/>
    </location>
</feature>
<accession>A0A836GP77</accession>
<reference evidence="3" key="1">
    <citation type="journal article" date="2021" name="Microbiol. Resour. Announc.">
        <title>LGAAP: Leishmaniinae Genome Assembly and Annotation Pipeline.</title>
        <authorList>
            <person name="Almutairi H."/>
            <person name="Urbaniak M.D."/>
            <person name="Bates M.D."/>
            <person name="Jariyapan N."/>
            <person name="Kwakye-Nuako G."/>
            <person name="Thomaz-Soccol V."/>
            <person name="Al-Salem W.S."/>
            <person name="Dillon R.J."/>
            <person name="Bates P.A."/>
            <person name="Gatherer D."/>
        </authorList>
    </citation>
    <scope>NUCLEOTIDE SEQUENCE [LARGE SCALE GENOMIC DNA]</scope>
</reference>
<comment type="caution">
    <text evidence="2">The sequence shown here is derived from an EMBL/GenBank/DDBJ whole genome shotgun (WGS) entry which is preliminary data.</text>
</comment>